<sequence>MTTSTPRTQTGLVPTTYQNKVDRRNSMENWKKLPPQPPKESYRFRGDKVMKTPKSKTRAPTTKSIGRTHRKSKKKEWDSSSLNESYEEVYSIDPEKKEVLDSSRKASLDYVRESGMRRNQLDTLQRMLDFEIKEEDSLFVQLDESTCTTDEDSVQKVKPQTFTHELNRIKKSLFDRLDALEKQYEPATILSRRTTDQKEKNDDDQDVVLSMGDASTLPSLGISETTSTLQSSSIDPFSSTSIECTHHPSFSTTSTWEILSTDQHERIYNRAKELYESKYKRGEIDDVSRHEHLEDDVELGGLDDNDELIQETKGASENSDDTQCRYDLTAICQTISKGIFSSHKNSSEAPQCEEFLSQMNVKETKMPQHPYNLPLSCEYKSILESKASV</sequence>
<feature type="compositionally biased region" description="Basic and acidic residues" evidence="1">
    <location>
        <begin position="20"/>
        <end position="31"/>
    </location>
</feature>
<accession>A0AAD3CUI4</accession>
<evidence type="ECO:0000313" key="2">
    <source>
        <dbReference type="EMBL" id="GFH51295.1"/>
    </source>
</evidence>
<reference evidence="2 3" key="1">
    <citation type="journal article" date="2021" name="Sci. Rep.">
        <title>The genome of the diatom Chaetoceros tenuissimus carries an ancient integrated fragment of an extant virus.</title>
        <authorList>
            <person name="Hongo Y."/>
            <person name="Kimura K."/>
            <person name="Takaki Y."/>
            <person name="Yoshida Y."/>
            <person name="Baba S."/>
            <person name="Kobayashi G."/>
            <person name="Nagasaki K."/>
            <person name="Hano T."/>
            <person name="Tomaru Y."/>
        </authorList>
    </citation>
    <scope>NUCLEOTIDE SEQUENCE [LARGE SCALE GENOMIC DNA]</scope>
    <source>
        <strain evidence="2 3">NIES-3715</strain>
    </source>
</reference>
<proteinExistence type="predicted"/>
<evidence type="ECO:0000256" key="1">
    <source>
        <dbReference type="SAM" id="MobiDB-lite"/>
    </source>
</evidence>
<evidence type="ECO:0000313" key="3">
    <source>
        <dbReference type="Proteomes" id="UP001054902"/>
    </source>
</evidence>
<feature type="compositionally biased region" description="Polar residues" evidence="1">
    <location>
        <begin position="1"/>
        <end position="19"/>
    </location>
</feature>
<dbReference type="EMBL" id="BLLK01000045">
    <property type="protein sequence ID" value="GFH51295.1"/>
    <property type="molecule type" value="Genomic_DNA"/>
</dbReference>
<gene>
    <name evidence="2" type="ORF">CTEN210_07771</name>
</gene>
<feature type="compositionally biased region" description="Basic and acidic residues" evidence="1">
    <location>
        <begin position="40"/>
        <end position="50"/>
    </location>
</feature>
<dbReference type="Proteomes" id="UP001054902">
    <property type="component" value="Unassembled WGS sequence"/>
</dbReference>
<protein>
    <submittedName>
        <fullName evidence="2">Uncharacterized protein</fullName>
    </submittedName>
</protein>
<comment type="caution">
    <text evidence="2">The sequence shown here is derived from an EMBL/GenBank/DDBJ whole genome shotgun (WGS) entry which is preliminary data.</text>
</comment>
<name>A0AAD3CUI4_9STRA</name>
<feature type="region of interest" description="Disordered" evidence="1">
    <location>
        <begin position="1"/>
        <end position="88"/>
    </location>
</feature>
<organism evidence="2 3">
    <name type="scientific">Chaetoceros tenuissimus</name>
    <dbReference type="NCBI Taxonomy" id="426638"/>
    <lineage>
        <taxon>Eukaryota</taxon>
        <taxon>Sar</taxon>
        <taxon>Stramenopiles</taxon>
        <taxon>Ochrophyta</taxon>
        <taxon>Bacillariophyta</taxon>
        <taxon>Coscinodiscophyceae</taxon>
        <taxon>Chaetocerotophycidae</taxon>
        <taxon>Chaetocerotales</taxon>
        <taxon>Chaetocerotaceae</taxon>
        <taxon>Chaetoceros</taxon>
    </lineage>
</organism>
<dbReference type="AlphaFoldDB" id="A0AAD3CUI4"/>
<keyword evidence="3" id="KW-1185">Reference proteome</keyword>